<dbReference type="Gene3D" id="3.80.10.10">
    <property type="entry name" value="Ribonuclease Inhibitor"/>
    <property type="match status" value="2"/>
</dbReference>
<dbReference type="EMBL" id="JALLAZ020000452">
    <property type="protein sequence ID" value="KAL3794801.1"/>
    <property type="molecule type" value="Genomic_DNA"/>
</dbReference>
<evidence type="ECO:0000256" key="1">
    <source>
        <dbReference type="ARBA" id="ARBA00004138"/>
    </source>
</evidence>
<dbReference type="PANTHER" id="PTHR45973">
    <property type="entry name" value="PROTEIN PHOSPHATASE 1 REGULATORY SUBUNIT SDS22-RELATED"/>
    <property type="match status" value="1"/>
</dbReference>
<comment type="subcellular location">
    <subcellularLocation>
        <location evidence="1">Cell projection</location>
        <location evidence="1">Cilium</location>
    </subcellularLocation>
</comment>
<dbReference type="SUPFAM" id="SSF52075">
    <property type="entry name" value="Outer arm dynein light chain 1"/>
    <property type="match status" value="1"/>
</dbReference>
<dbReference type="AlphaFoldDB" id="A0ABD3Q497"/>
<dbReference type="PANTHER" id="PTHR45973:SF9">
    <property type="entry name" value="LEUCINE-RICH REPEAT-CONTAINING PROTEIN 46"/>
    <property type="match status" value="1"/>
</dbReference>
<dbReference type="PROSITE" id="PS51450">
    <property type="entry name" value="LRR"/>
    <property type="match status" value="3"/>
</dbReference>
<dbReference type="InterPro" id="IPR001611">
    <property type="entry name" value="Leu-rich_rpt"/>
</dbReference>
<evidence type="ECO:0000256" key="4">
    <source>
        <dbReference type="ARBA" id="ARBA00023069"/>
    </source>
</evidence>
<comment type="caution">
    <text evidence="8">The sequence shown here is derived from an EMBL/GenBank/DDBJ whole genome shotgun (WGS) entry which is preliminary data.</text>
</comment>
<dbReference type="Pfam" id="PF14580">
    <property type="entry name" value="LRR_9"/>
    <property type="match status" value="1"/>
</dbReference>
<evidence type="ECO:0000256" key="3">
    <source>
        <dbReference type="ARBA" id="ARBA00022737"/>
    </source>
</evidence>
<dbReference type="SMART" id="SM00365">
    <property type="entry name" value="LRR_SD22"/>
    <property type="match status" value="5"/>
</dbReference>
<feature type="compositionally biased region" description="Basic and acidic residues" evidence="7">
    <location>
        <begin position="385"/>
        <end position="395"/>
    </location>
</feature>
<reference evidence="8 9" key="1">
    <citation type="submission" date="2024-10" db="EMBL/GenBank/DDBJ databases">
        <title>Updated reference genomes for cyclostephanoid diatoms.</title>
        <authorList>
            <person name="Roberts W.R."/>
            <person name="Alverson A.J."/>
        </authorList>
    </citation>
    <scope>NUCLEOTIDE SEQUENCE [LARGE SCALE GENOMIC DNA]</scope>
    <source>
        <strain evidence="8 9">AJA276-08</strain>
    </source>
</reference>
<organism evidence="8 9">
    <name type="scientific">Stephanodiscus triporus</name>
    <dbReference type="NCBI Taxonomy" id="2934178"/>
    <lineage>
        <taxon>Eukaryota</taxon>
        <taxon>Sar</taxon>
        <taxon>Stramenopiles</taxon>
        <taxon>Ochrophyta</taxon>
        <taxon>Bacillariophyta</taxon>
        <taxon>Coscinodiscophyceae</taxon>
        <taxon>Thalassiosirophycidae</taxon>
        <taxon>Stephanodiscales</taxon>
        <taxon>Stephanodiscaceae</taxon>
        <taxon>Stephanodiscus</taxon>
    </lineage>
</organism>
<keyword evidence="5" id="KW-0966">Cell projection</keyword>
<dbReference type="InterPro" id="IPR050576">
    <property type="entry name" value="Cilia_flagella_integrity"/>
</dbReference>
<proteinExistence type="predicted"/>
<evidence type="ECO:0000256" key="2">
    <source>
        <dbReference type="ARBA" id="ARBA00022614"/>
    </source>
</evidence>
<dbReference type="InterPro" id="IPR032675">
    <property type="entry name" value="LRR_dom_sf"/>
</dbReference>
<gene>
    <name evidence="8" type="ORF">ACHAW5_005222</name>
</gene>
<name>A0ABD3Q497_9STRA</name>
<evidence type="ECO:0000313" key="9">
    <source>
        <dbReference type="Proteomes" id="UP001530315"/>
    </source>
</evidence>
<protein>
    <submittedName>
        <fullName evidence="8">Uncharacterized protein</fullName>
    </submittedName>
</protein>
<sequence>MNLVTSLTPEKSSMRMTGDAIRFCIKKKELCDNPELNERLYLNKKGFTEIRNLEKYTGVRVLYLESNKLEMIDGLETLKHLQSLHLQENRIEKIENLDCCLELKYLNVSSNNISKIDDISTLKKLESLILKHNHLSKPDSIRNVIYMKSLRELDLSMNKINCNLDGIVEILSQCKSLKILSLKGNPIVTTKHYRKLVIRKCLRLNRLDGSRICEEERCRCTAWGKVVDAGGSFDEADEADRQELTNLRIKISKENAQRRSSCRVDGSDHSGHSSKGSIGFTVMEGIKRAFGVIDSVRSSSSNITFSSRRDSDRLLDDEQLPAESLIGNRLSLREELKQVRGIVKSQEKEISNLRVQLGQMKGLSIRDTSSIEDSEQDTSYSFIKNNEKNDAENGA</sequence>
<keyword evidence="9" id="KW-1185">Reference proteome</keyword>
<keyword evidence="4" id="KW-0969">Cilium</keyword>
<keyword evidence="2" id="KW-0433">Leucine-rich repeat</keyword>
<evidence type="ECO:0000256" key="7">
    <source>
        <dbReference type="SAM" id="MobiDB-lite"/>
    </source>
</evidence>
<evidence type="ECO:0000256" key="5">
    <source>
        <dbReference type="ARBA" id="ARBA00023273"/>
    </source>
</evidence>
<keyword evidence="6" id="KW-0175">Coiled coil</keyword>
<feature type="region of interest" description="Disordered" evidence="7">
    <location>
        <begin position="366"/>
        <end position="395"/>
    </location>
</feature>
<dbReference type="Proteomes" id="UP001530315">
    <property type="component" value="Unassembled WGS sequence"/>
</dbReference>
<accession>A0ABD3Q497</accession>
<evidence type="ECO:0000313" key="8">
    <source>
        <dbReference type="EMBL" id="KAL3794801.1"/>
    </source>
</evidence>
<keyword evidence="3" id="KW-0677">Repeat</keyword>
<evidence type="ECO:0000256" key="6">
    <source>
        <dbReference type="SAM" id="Coils"/>
    </source>
</evidence>
<feature type="coiled-coil region" evidence="6">
    <location>
        <begin position="329"/>
        <end position="356"/>
    </location>
</feature>